<dbReference type="EMBL" id="JACVXA010000048">
    <property type="protein sequence ID" value="MBE3639510.1"/>
    <property type="molecule type" value="Genomic_DNA"/>
</dbReference>
<evidence type="ECO:0000256" key="1">
    <source>
        <dbReference type="SAM" id="MobiDB-lite"/>
    </source>
</evidence>
<comment type="caution">
    <text evidence="3">The sequence shown here is derived from an EMBL/GenBank/DDBJ whole genome shotgun (WGS) entry which is preliminary data.</text>
</comment>
<feature type="transmembrane region" description="Helical" evidence="2">
    <location>
        <begin position="244"/>
        <end position="270"/>
    </location>
</feature>
<feature type="transmembrane region" description="Helical" evidence="2">
    <location>
        <begin position="366"/>
        <end position="383"/>
    </location>
</feature>
<reference evidence="3" key="1">
    <citation type="submission" date="2020-09" db="EMBL/GenBank/DDBJ databases">
        <title>A novel bacterium of genus Mangrovicoccus, isolated from South China Sea.</title>
        <authorList>
            <person name="Huang H."/>
            <person name="Mo K."/>
            <person name="Hu Y."/>
        </authorList>
    </citation>
    <scope>NUCLEOTIDE SEQUENCE</scope>
    <source>
        <strain evidence="3">HB182678</strain>
    </source>
</reference>
<sequence length="490" mass="55144">MTTLRAGRRLPAGSRNRPRAARQDRPAPGLSESLSMPFVLGLFVFSITQPYLFNFGGFIMAPYRVLLMIMLVPLGLNWISGRYGGFILPDFLVLGHMLWMPVCMVVNGQGAGMPVYVFSQFIDIVGGYMLGRAAIRNKDDLVFFTRCLLTVLLILLPFAALESLRGIMLLNDIAQKLPLAEPHHRSTLSYPPRFGMLRAQTATPHPILYGITSAMAFSLGWLVLPHGRKPVTGKAGRLRWLGGSLGGSFFALSAGGWMNVMMQIGLMCYNRMFRGIGARWKLFLWGFAAFYVFLIFYSERPPFVVLSRLVALDQETAWFRFLIYQYGSAEVARHPIFGMGLFTDYIRPAWMIPSVDNHWLLQAMRWGWPGFLMLLGAAFYPVIKLGLKDFRGNAMLSDLRYAMIFAMVPYYVSMATVAVWNIQYSLIMLMMGACAWLIRAEPDPSVAETAETAEPEAQEERAPRSRFTRFPGRAAARRAARADRAPPARR</sequence>
<dbReference type="RefSeq" id="WP_193184252.1">
    <property type="nucleotide sequence ID" value="NZ_JACVXA010000048.1"/>
</dbReference>
<feature type="transmembrane region" description="Helical" evidence="2">
    <location>
        <begin position="206"/>
        <end position="224"/>
    </location>
</feature>
<evidence type="ECO:0000313" key="3">
    <source>
        <dbReference type="EMBL" id="MBE3639510.1"/>
    </source>
</evidence>
<keyword evidence="2" id="KW-1133">Transmembrane helix</keyword>
<feature type="transmembrane region" description="Helical" evidence="2">
    <location>
        <begin position="91"/>
        <end position="108"/>
    </location>
</feature>
<keyword evidence="4" id="KW-1185">Reference proteome</keyword>
<name>A0A8J7CIG1_9RHOB</name>
<accession>A0A8J7CIG1</accession>
<organism evidence="3 4">
    <name type="scientific">Mangrovicoccus algicola</name>
    <dbReference type="NCBI Taxonomy" id="2771008"/>
    <lineage>
        <taxon>Bacteria</taxon>
        <taxon>Pseudomonadati</taxon>
        <taxon>Pseudomonadota</taxon>
        <taxon>Alphaproteobacteria</taxon>
        <taxon>Rhodobacterales</taxon>
        <taxon>Paracoccaceae</taxon>
        <taxon>Mangrovicoccus</taxon>
    </lineage>
</organism>
<feature type="transmembrane region" description="Helical" evidence="2">
    <location>
        <begin position="282"/>
        <end position="298"/>
    </location>
</feature>
<keyword evidence="2" id="KW-0812">Transmembrane</keyword>
<evidence type="ECO:0000256" key="2">
    <source>
        <dbReference type="SAM" id="Phobius"/>
    </source>
</evidence>
<proteinExistence type="predicted"/>
<feature type="compositionally biased region" description="Basic and acidic residues" evidence="1">
    <location>
        <begin position="480"/>
        <end position="490"/>
    </location>
</feature>
<feature type="region of interest" description="Disordered" evidence="1">
    <location>
        <begin position="447"/>
        <end position="490"/>
    </location>
</feature>
<feature type="non-terminal residue" evidence="3">
    <location>
        <position position="490"/>
    </location>
</feature>
<feature type="transmembrane region" description="Helical" evidence="2">
    <location>
        <begin position="65"/>
        <end position="85"/>
    </location>
</feature>
<dbReference type="AlphaFoldDB" id="A0A8J7CIG1"/>
<feature type="region of interest" description="Disordered" evidence="1">
    <location>
        <begin position="1"/>
        <end position="28"/>
    </location>
</feature>
<feature type="transmembrane region" description="Helical" evidence="2">
    <location>
        <begin position="34"/>
        <end position="53"/>
    </location>
</feature>
<evidence type="ECO:0000313" key="4">
    <source>
        <dbReference type="Proteomes" id="UP000609121"/>
    </source>
</evidence>
<evidence type="ECO:0008006" key="5">
    <source>
        <dbReference type="Google" id="ProtNLM"/>
    </source>
</evidence>
<feature type="transmembrane region" description="Helical" evidence="2">
    <location>
        <begin position="141"/>
        <end position="161"/>
    </location>
</feature>
<keyword evidence="2" id="KW-0472">Membrane</keyword>
<dbReference type="Proteomes" id="UP000609121">
    <property type="component" value="Unassembled WGS sequence"/>
</dbReference>
<protein>
    <recommendedName>
        <fullName evidence="5">O-antigen ligase domain-containing protein</fullName>
    </recommendedName>
</protein>
<gene>
    <name evidence="3" type="ORF">ICN82_15010</name>
</gene>